<feature type="domain" description="Mandelate racemase/muconate lactonizing enzyme C-terminal" evidence="4">
    <location>
        <begin position="159"/>
        <end position="259"/>
    </location>
</feature>
<dbReference type="PANTHER" id="PTHR13794">
    <property type="entry name" value="ENOLASE SUPERFAMILY, MANDELATE RACEMASE"/>
    <property type="match status" value="1"/>
</dbReference>
<dbReference type="SUPFAM" id="SSF51604">
    <property type="entry name" value="Enolase C-terminal domain-like"/>
    <property type="match status" value="1"/>
</dbReference>
<dbReference type="PROSITE" id="PS00908">
    <property type="entry name" value="MR_MLE_1"/>
    <property type="match status" value="1"/>
</dbReference>
<dbReference type="SMART" id="SM00922">
    <property type="entry name" value="MR_MLE"/>
    <property type="match status" value="1"/>
</dbReference>
<keyword evidence="3" id="KW-0460">Magnesium</keyword>
<dbReference type="InterPro" id="IPR029017">
    <property type="entry name" value="Enolase-like_N"/>
</dbReference>
<evidence type="ECO:0000256" key="3">
    <source>
        <dbReference type="ARBA" id="ARBA00022842"/>
    </source>
</evidence>
<protein>
    <submittedName>
        <fullName evidence="5">D-arabinonate dehydratase</fullName>
        <ecNumber evidence="5">4.2.1.5</ecNumber>
    </submittedName>
</protein>
<comment type="caution">
    <text evidence="5">The sequence shown here is derived from an EMBL/GenBank/DDBJ whole genome shotgun (WGS) entry which is preliminary data.</text>
</comment>
<reference evidence="5 6" key="1">
    <citation type="submission" date="2020-03" db="EMBL/GenBank/DDBJ databases">
        <title>Genomic Encyclopedia of Type Strains, Phase IV (KMG-IV): sequencing the most valuable type-strain genomes for metagenomic binning, comparative biology and taxonomic classification.</title>
        <authorList>
            <person name="Goeker M."/>
        </authorList>
    </citation>
    <scope>NUCLEOTIDE SEQUENCE [LARGE SCALE GENOMIC DNA]</scope>
    <source>
        <strain evidence="5 6">DSM 103870</strain>
    </source>
</reference>
<evidence type="ECO:0000313" key="6">
    <source>
        <dbReference type="Proteomes" id="UP001429580"/>
    </source>
</evidence>
<evidence type="ECO:0000313" key="5">
    <source>
        <dbReference type="EMBL" id="NIJ57492.1"/>
    </source>
</evidence>
<organism evidence="5 6">
    <name type="scientific">Pseudochelatococcus lubricantis</name>
    <dbReference type="NCBI Taxonomy" id="1538102"/>
    <lineage>
        <taxon>Bacteria</taxon>
        <taxon>Pseudomonadati</taxon>
        <taxon>Pseudomonadota</taxon>
        <taxon>Alphaproteobacteria</taxon>
        <taxon>Hyphomicrobiales</taxon>
        <taxon>Chelatococcaceae</taxon>
        <taxon>Pseudochelatococcus</taxon>
    </lineage>
</organism>
<dbReference type="InterPro" id="IPR013341">
    <property type="entry name" value="Mandelate_racemase_N_dom"/>
</dbReference>
<dbReference type="Pfam" id="PF02746">
    <property type="entry name" value="MR_MLE_N"/>
    <property type="match status" value="1"/>
</dbReference>
<dbReference type="Pfam" id="PF13378">
    <property type="entry name" value="MR_MLE_C"/>
    <property type="match status" value="1"/>
</dbReference>
<evidence type="ECO:0000259" key="4">
    <source>
        <dbReference type="SMART" id="SM00922"/>
    </source>
</evidence>
<evidence type="ECO:0000256" key="2">
    <source>
        <dbReference type="ARBA" id="ARBA00022723"/>
    </source>
</evidence>
<dbReference type="RefSeq" id="WP_166950059.1">
    <property type="nucleotide sequence ID" value="NZ_JAASQI010000002.1"/>
</dbReference>
<comment type="cofactor">
    <cofactor evidence="1">
        <name>Mg(2+)</name>
        <dbReference type="ChEBI" id="CHEBI:18420"/>
    </cofactor>
</comment>
<keyword evidence="6" id="KW-1185">Reference proteome</keyword>
<dbReference type="Proteomes" id="UP001429580">
    <property type="component" value="Unassembled WGS sequence"/>
</dbReference>
<dbReference type="InterPro" id="IPR013342">
    <property type="entry name" value="Mandelate_racemase_C"/>
</dbReference>
<dbReference type="Gene3D" id="3.30.390.10">
    <property type="entry name" value="Enolase-like, N-terminal domain"/>
    <property type="match status" value="1"/>
</dbReference>
<dbReference type="InterPro" id="IPR046945">
    <property type="entry name" value="RHMD-like"/>
</dbReference>
<dbReference type="CDD" id="cd03316">
    <property type="entry name" value="MR_like"/>
    <property type="match status" value="1"/>
</dbReference>
<accession>A0ABX0UXM7</accession>
<gene>
    <name evidence="5" type="ORF">FHS82_001318</name>
</gene>
<keyword evidence="2" id="KW-0479">Metal-binding</keyword>
<dbReference type="InterPro" id="IPR018110">
    <property type="entry name" value="Mandel_Rmase/mucon_lact_enz_CS"/>
</dbReference>
<keyword evidence="5" id="KW-0456">Lyase</keyword>
<dbReference type="Gene3D" id="3.20.20.120">
    <property type="entry name" value="Enolase-like C-terminal domain"/>
    <property type="match status" value="1"/>
</dbReference>
<dbReference type="SUPFAM" id="SSF54826">
    <property type="entry name" value="Enolase N-terminal domain-like"/>
    <property type="match status" value="1"/>
</dbReference>
<dbReference type="InterPro" id="IPR029065">
    <property type="entry name" value="Enolase_C-like"/>
</dbReference>
<dbReference type="PANTHER" id="PTHR13794:SF58">
    <property type="entry name" value="MITOCHONDRIAL ENOLASE SUPERFAMILY MEMBER 1"/>
    <property type="match status" value="1"/>
</dbReference>
<name>A0ABX0UXM7_9HYPH</name>
<dbReference type="SFLD" id="SFLDS00001">
    <property type="entry name" value="Enolase"/>
    <property type="match status" value="1"/>
</dbReference>
<evidence type="ECO:0000256" key="1">
    <source>
        <dbReference type="ARBA" id="ARBA00001946"/>
    </source>
</evidence>
<dbReference type="GO" id="GO:0047675">
    <property type="term" value="F:arabinonate dehydratase activity"/>
    <property type="evidence" value="ECO:0007669"/>
    <property type="project" value="UniProtKB-EC"/>
</dbReference>
<sequence length="383" mass="42898">MQIEYLEVIPLDLKLEQTYSGGTYKVDSRPTIVTRVYLSNGIVGETYGGDEFHTQMEIVSVIRDHLDPLLRGEDVRDHQRLWSKLFNINLDLGNRGLHQLDMHPRGILLQAISAVDNALWDARGKLYGVPVYKLLGGARDRVPVISIGGYYPVDDTDPCEAIAQEVDHVRAAGCMGIKMKVGRIELEADLERVRAARKAGGRDFILTVDSNQGWAPHDAIRFCVALEKLDLNVRWIEEPLKWWDQTDGLRLLASKTNIPINVGQGEISGRACRDLITKGDVNILNLDCTLCGGITEWQRVADMASLMNVEMAHHEEPQLAIHLIAGNPHGLFVEIFADRRRDPLLWMLPENFPIIENGYMKAPDAPGLGITLNQDVIAKFRIA</sequence>
<dbReference type="EC" id="4.2.1.5" evidence="5"/>
<proteinExistence type="predicted"/>
<dbReference type="EMBL" id="JAASQI010000002">
    <property type="protein sequence ID" value="NIJ57492.1"/>
    <property type="molecule type" value="Genomic_DNA"/>
</dbReference>
<dbReference type="InterPro" id="IPR036849">
    <property type="entry name" value="Enolase-like_C_sf"/>
</dbReference>